<gene>
    <name evidence="8" type="ORF">KO481_06910</name>
</gene>
<dbReference type="Proteomes" id="UP000733379">
    <property type="component" value="Unassembled WGS sequence"/>
</dbReference>
<evidence type="ECO:0000256" key="7">
    <source>
        <dbReference type="SAM" id="Phobius"/>
    </source>
</evidence>
<dbReference type="PANTHER" id="PTHR32196">
    <property type="entry name" value="ABC TRANSPORTER PERMEASE PROTEIN YPHD-RELATED-RELATED"/>
    <property type="match status" value="1"/>
</dbReference>
<evidence type="ECO:0000256" key="2">
    <source>
        <dbReference type="ARBA" id="ARBA00022475"/>
    </source>
</evidence>
<evidence type="ECO:0000256" key="1">
    <source>
        <dbReference type="ARBA" id="ARBA00004651"/>
    </source>
</evidence>
<evidence type="ECO:0000256" key="3">
    <source>
        <dbReference type="ARBA" id="ARBA00022692"/>
    </source>
</evidence>
<comment type="subcellular location">
    <subcellularLocation>
        <location evidence="1">Cell membrane</location>
        <topology evidence="1">Multi-pass membrane protein</topology>
    </subcellularLocation>
</comment>
<protein>
    <submittedName>
        <fullName evidence="8">ABC transporter permease</fullName>
    </submittedName>
</protein>
<dbReference type="InterPro" id="IPR001851">
    <property type="entry name" value="ABC_transp_permease"/>
</dbReference>
<sequence>MTGMPLRHQYTLGAIMTVPRSDSTSGGGQDAAEPDMRPAPAPEEEQPGRVDRIRLSLSRFLPFLGAAQGYIGLVLVIAVGIITKGQYFWNQTNLTNAIAAFASRGILAVGVTLVILTAGIDLSVGSVLGIGSMTAAMLLVHQGLSPWLIVPASALVGAFFGLCNGLGTTVLRIQSFVMTLAMLSVVRGIDRQVSGNVAVGTALLDQNGHPTPAAQQFSLLGTPGRTLFQGTWLPLFGTSGIGYPVLAFVVVCIVFQLVLTKTRFGRHIYAVGGNPTAARLSGVNVTLVVVAVFTLSGLLAGFAGPIDAAYSASADPLAGTGYELDAIAAAVIGGASLAGGKGTITGTFVGALILTLLDNVLGLNSVSANLQLIIKGLIVVVAVVLQRPGFFRSIADPLVRLLRHPHPSGS</sequence>
<name>A0ABS6AT87_9NOCA</name>
<comment type="caution">
    <text evidence="8">The sequence shown here is derived from an EMBL/GenBank/DDBJ whole genome shotgun (WGS) entry which is preliminary data.</text>
</comment>
<keyword evidence="3 7" id="KW-0812">Transmembrane</keyword>
<evidence type="ECO:0000256" key="4">
    <source>
        <dbReference type="ARBA" id="ARBA00022989"/>
    </source>
</evidence>
<evidence type="ECO:0000256" key="6">
    <source>
        <dbReference type="SAM" id="MobiDB-lite"/>
    </source>
</evidence>
<evidence type="ECO:0000313" key="9">
    <source>
        <dbReference type="Proteomes" id="UP000733379"/>
    </source>
</evidence>
<keyword evidence="2" id="KW-1003">Cell membrane</keyword>
<keyword evidence="4 7" id="KW-1133">Transmembrane helix</keyword>
<evidence type="ECO:0000256" key="5">
    <source>
        <dbReference type="ARBA" id="ARBA00023136"/>
    </source>
</evidence>
<accession>A0ABS6AT87</accession>
<reference evidence="8 9" key="1">
    <citation type="submission" date="2021-06" db="EMBL/GenBank/DDBJ databases">
        <title>Actinomycetes sequencing.</title>
        <authorList>
            <person name="Shan Q."/>
        </authorList>
    </citation>
    <scope>NUCLEOTIDE SEQUENCE [LARGE SCALE GENOMIC DNA]</scope>
    <source>
        <strain evidence="8 9">NEAU-G5</strain>
    </source>
</reference>
<feature type="transmembrane region" description="Helical" evidence="7">
    <location>
        <begin position="60"/>
        <end position="82"/>
    </location>
</feature>
<feature type="region of interest" description="Disordered" evidence="6">
    <location>
        <begin position="18"/>
        <end position="48"/>
    </location>
</feature>
<evidence type="ECO:0000313" key="8">
    <source>
        <dbReference type="EMBL" id="MBU3061249.1"/>
    </source>
</evidence>
<proteinExistence type="predicted"/>
<feature type="transmembrane region" description="Helical" evidence="7">
    <location>
        <begin position="147"/>
        <end position="173"/>
    </location>
</feature>
<feature type="transmembrane region" description="Helical" evidence="7">
    <location>
        <begin position="241"/>
        <end position="259"/>
    </location>
</feature>
<dbReference type="CDD" id="cd06579">
    <property type="entry name" value="TM_PBP1_transp_AraH_like"/>
    <property type="match status" value="1"/>
</dbReference>
<dbReference type="Pfam" id="PF02653">
    <property type="entry name" value="BPD_transp_2"/>
    <property type="match status" value="1"/>
</dbReference>
<keyword evidence="5 7" id="KW-0472">Membrane</keyword>
<feature type="transmembrane region" description="Helical" evidence="7">
    <location>
        <begin position="280"/>
        <end position="303"/>
    </location>
</feature>
<dbReference type="EMBL" id="JAHKNI010000002">
    <property type="protein sequence ID" value="MBU3061249.1"/>
    <property type="molecule type" value="Genomic_DNA"/>
</dbReference>
<dbReference type="RefSeq" id="WP_215916159.1">
    <property type="nucleotide sequence ID" value="NZ_JAHKNI010000002.1"/>
</dbReference>
<organism evidence="8 9">
    <name type="scientific">Nocardia albiluteola</name>
    <dbReference type="NCBI Taxonomy" id="2842303"/>
    <lineage>
        <taxon>Bacteria</taxon>
        <taxon>Bacillati</taxon>
        <taxon>Actinomycetota</taxon>
        <taxon>Actinomycetes</taxon>
        <taxon>Mycobacteriales</taxon>
        <taxon>Nocardiaceae</taxon>
        <taxon>Nocardia</taxon>
    </lineage>
</organism>
<feature type="transmembrane region" description="Helical" evidence="7">
    <location>
        <begin position="366"/>
        <end position="385"/>
    </location>
</feature>
<keyword evidence="9" id="KW-1185">Reference proteome</keyword>